<dbReference type="GO" id="GO:0051304">
    <property type="term" value="P:chromosome separation"/>
    <property type="evidence" value="ECO:0007669"/>
    <property type="project" value="InterPro"/>
</dbReference>
<gene>
    <name evidence="6" type="primary">scpB</name>
    <name evidence="6" type="ORF">O0V09_11235</name>
</gene>
<name>A0A9J6RMS4_9GAMM</name>
<dbReference type="PANTHER" id="PTHR34298:SF2">
    <property type="entry name" value="SEGREGATION AND CONDENSATION PROTEIN B"/>
    <property type="match status" value="1"/>
</dbReference>
<keyword evidence="2" id="KW-0132">Cell division</keyword>
<accession>A0A9J6RMS4</accession>
<keyword evidence="7" id="KW-1185">Reference proteome</keyword>
<dbReference type="EMBL" id="JAPTGG010000008">
    <property type="protein sequence ID" value="MCZ0865780.1"/>
    <property type="molecule type" value="Genomic_DNA"/>
</dbReference>
<sequence>MSKETEQLQRIVEGALMAAGKPLNIQNLIDLFDAEQEEPPSKEQIKTALEDIQSDCKGRGFELKEIASGYRFQVIQEVAPWVSRMWDEKPQKYSRALLETLSLIAYRQPITRGDIEDIRGVAVSSHIVKTLLEREWVRVVGHKDVPGRPALYATTRSFLDYFNLKNLDELPTLAEIRDLDDMNGELSLEGADTPNMDAQQSEEAGSVDPIDQQEQEDAADGIATEAEPESVTEAEADLEAGAQSESADEVAQEELSEDGDQQSERAELVGEDDTASAGVEVADIEAEAEPAAASETEATTHTMLDDEDDEQAALEAAAEAALLAEEEFSR</sequence>
<evidence type="ECO:0000256" key="4">
    <source>
        <dbReference type="ARBA" id="ARBA00023306"/>
    </source>
</evidence>
<dbReference type="GO" id="GO:0051301">
    <property type="term" value="P:cell division"/>
    <property type="evidence" value="ECO:0007669"/>
    <property type="project" value="UniProtKB-KW"/>
</dbReference>
<comment type="caution">
    <text evidence="6">The sequence shown here is derived from an EMBL/GenBank/DDBJ whole genome shotgun (WGS) entry which is preliminary data.</text>
</comment>
<dbReference type="NCBIfam" id="TIGR00281">
    <property type="entry name" value="SMC-Scp complex subunit ScpB"/>
    <property type="match status" value="1"/>
</dbReference>
<dbReference type="InterPro" id="IPR036388">
    <property type="entry name" value="WH-like_DNA-bd_sf"/>
</dbReference>
<dbReference type="Pfam" id="PF04079">
    <property type="entry name" value="SMC_ScpB"/>
    <property type="match status" value="1"/>
</dbReference>
<dbReference type="PANTHER" id="PTHR34298">
    <property type="entry name" value="SEGREGATION AND CONDENSATION PROTEIN B"/>
    <property type="match status" value="1"/>
</dbReference>
<protein>
    <submittedName>
        <fullName evidence="6">SMC-Scp complex subunit ScpB</fullName>
    </submittedName>
</protein>
<evidence type="ECO:0000313" key="6">
    <source>
        <dbReference type="EMBL" id="MCZ0865780.1"/>
    </source>
</evidence>
<evidence type="ECO:0000256" key="5">
    <source>
        <dbReference type="SAM" id="MobiDB-lite"/>
    </source>
</evidence>
<dbReference type="Proteomes" id="UP001069090">
    <property type="component" value="Unassembled WGS sequence"/>
</dbReference>
<reference evidence="6 7" key="1">
    <citation type="submission" date="2022-12" db="EMBL/GenBank/DDBJ databases">
        <title>Dasania phycosphaerae sp. nov., isolated from particulate material of the south coast of Korea.</title>
        <authorList>
            <person name="Jiang Y."/>
        </authorList>
    </citation>
    <scope>NUCLEOTIDE SEQUENCE [LARGE SCALE GENOMIC DNA]</scope>
    <source>
        <strain evidence="6 7">GY-19</strain>
    </source>
</reference>
<feature type="compositionally biased region" description="Acidic residues" evidence="5">
    <location>
        <begin position="226"/>
        <end position="238"/>
    </location>
</feature>
<keyword evidence="4" id="KW-0131">Cell cycle</keyword>
<feature type="compositionally biased region" description="Acidic residues" evidence="5">
    <location>
        <begin position="246"/>
        <end position="261"/>
    </location>
</feature>
<feature type="region of interest" description="Disordered" evidence="5">
    <location>
        <begin position="185"/>
        <end position="280"/>
    </location>
</feature>
<proteinExistence type="predicted"/>
<evidence type="ECO:0000313" key="7">
    <source>
        <dbReference type="Proteomes" id="UP001069090"/>
    </source>
</evidence>
<dbReference type="AlphaFoldDB" id="A0A9J6RMS4"/>
<evidence type="ECO:0000256" key="3">
    <source>
        <dbReference type="ARBA" id="ARBA00022829"/>
    </source>
</evidence>
<keyword evidence="3" id="KW-0159">Chromosome partition</keyword>
<evidence type="ECO:0000256" key="2">
    <source>
        <dbReference type="ARBA" id="ARBA00022618"/>
    </source>
</evidence>
<dbReference type="InterPro" id="IPR005234">
    <property type="entry name" value="ScpB_csome_segregation"/>
</dbReference>
<organism evidence="6 7">
    <name type="scientific">Dasania phycosphaerae</name>
    <dbReference type="NCBI Taxonomy" id="2950436"/>
    <lineage>
        <taxon>Bacteria</taxon>
        <taxon>Pseudomonadati</taxon>
        <taxon>Pseudomonadota</taxon>
        <taxon>Gammaproteobacteria</taxon>
        <taxon>Cellvibrionales</taxon>
        <taxon>Spongiibacteraceae</taxon>
        <taxon>Dasania</taxon>
    </lineage>
</organism>
<dbReference type="Gene3D" id="1.10.10.10">
    <property type="entry name" value="Winged helix-like DNA-binding domain superfamily/Winged helix DNA-binding domain"/>
    <property type="match status" value="2"/>
</dbReference>
<dbReference type="SUPFAM" id="SSF46785">
    <property type="entry name" value="Winged helix' DNA-binding domain"/>
    <property type="match status" value="2"/>
</dbReference>
<keyword evidence="1" id="KW-0963">Cytoplasm</keyword>
<dbReference type="InterPro" id="IPR036390">
    <property type="entry name" value="WH_DNA-bd_sf"/>
</dbReference>
<evidence type="ECO:0000256" key="1">
    <source>
        <dbReference type="ARBA" id="ARBA00022490"/>
    </source>
</evidence>
<dbReference type="RefSeq" id="WP_258331920.1">
    <property type="nucleotide sequence ID" value="NZ_JAPTGG010000008.1"/>
</dbReference>